<dbReference type="GO" id="GO:0016787">
    <property type="term" value="F:hydrolase activity"/>
    <property type="evidence" value="ECO:0007669"/>
    <property type="project" value="InterPro"/>
</dbReference>
<feature type="domain" description="Calcineurin-like phosphoesterase" evidence="1">
    <location>
        <begin position="2"/>
        <end position="119"/>
    </location>
</feature>
<accession>X0TGQ7</accession>
<dbReference type="Gene3D" id="3.60.21.10">
    <property type="match status" value="1"/>
</dbReference>
<dbReference type="InterPro" id="IPR029052">
    <property type="entry name" value="Metallo-depent_PP-like"/>
</dbReference>
<organism evidence="2">
    <name type="scientific">marine sediment metagenome</name>
    <dbReference type="NCBI Taxonomy" id="412755"/>
    <lineage>
        <taxon>unclassified sequences</taxon>
        <taxon>metagenomes</taxon>
        <taxon>ecological metagenomes</taxon>
    </lineage>
</organism>
<sequence length="155" mass="17527">MLKILRVGDPHVTVANLEESNRLINFVIKTAVENQIKYVEFLGDLFHTHAVIRVEVLDFWKKAFLKMNDAQLNTIALVGNHDQPGSKEKEQLMNSMTVFTDTIPNLTVIDAPCNIEHGDSYIASYIPYMSSLEDFITASKGLYEQGSEKLLVCHQ</sequence>
<reference evidence="2" key="1">
    <citation type="journal article" date="2014" name="Front. Microbiol.">
        <title>High frequency of phylogenetically diverse reductive dehalogenase-homologous genes in deep subseafloor sedimentary metagenomes.</title>
        <authorList>
            <person name="Kawai M."/>
            <person name="Futagami T."/>
            <person name="Toyoda A."/>
            <person name="Takaki Y."/>
            <person name="Nishi S."/>
            <person name="Hori S."/>
            <person name="Arai W."/>
            <person name="Tsubouchi T."/>
            <person name="Morono Y."/>
            <person name="Uchiyama I."/>
            <person name="Ito T."/>
            <person name="Fujiyama A."/>
            <person name="Inagaki F."/>
            <person name="Takami H."/>
        </authorList>
    </citation>
    <scope>NUCLEOTIDE SEQUENCE</scope>
    <source>
        <strain evidence="2">Expedition CK06-06</strain>
    </source>
</reference>
<name>X0TGQ7_9ZZZZ</name>
<dbReference type="AlphaFoldDB" id="X0TGQ7"/>
<dbReference type="EMBL" id="BARS01015640">
    <property type="protein sequence ID" value="GAF92738.1"/>
    <property type="molecule type" value="Genomic_DNA"/>
</dbReference>
<proteinExistence type="predicted"/>
<comment type="caution">
    <text evidence="2">The sequence shown here is derived from an EMBL/GenBank/DDBJ whole genome shotgun (WGS) entry which is preliminary data.</text>
</comment>
<evidence type="ECO:0000259" key="1">
    <source>
        <dbReference type="Pfam" id="PF00149"/>
    </source>
</evidence>
<dbReference type="SUPFAM" id="SSF56300">
    <property type="entry name" value="Metallo-dependent phosphatases"/>
    <property type="match status" value="1"/>
</dbReference>
<feature type="non-terminal residue" evidence="2">
    <location>
        <position position="155"/>
    </location>
</feature>
<gene>
    <name evidence="2" type="ORF">S01H1_25852</name>
</gene>
<dbReference type="Pfam" id="PF00149">
    <property type="entry name" value="Metallophos"/>
    <property type="match status" value="1"/>
</dbReference>
<protein>
    <recommendedName>
        <fullName evidence="1">Calcineurin-like phosphoesterase domain-containing protein</fullName>
    </recommendedName>
</protein>
<dbReference type="InterPro" id="IPR004843">
    <property type="entry name" value="Calcineurin-like_PHP"/>
</dbReference>
<evidence type="ECO:0000313" key="2">
    <source>
        <dbReference type="EMBL" id="GAF92738.1"/>
    </source>
</evidence>